<gene>
    <name evidence="3" type="ORF">KA717_08410</name>
</gene>
<evidence type="ECO:0000256" key="1">
    <source>
        <dbReference type="SAM" id="Phobius"/>
    </source>
</evidence>
<evidence type="ECO:0000259" key="2">
    <source>
        <dbReference type="SMART" id="SM00014"/>
    </source>
</evidence>
<dbReference type="Gene3D" id="1.20.144.10">
    <property type="entry name" value="Phosphatidic acid phosphatase type 2/haloperoxidase"/>
    <property type="match status" value="2"/>
</dbReference>
<evidence type="ECO:0000313" key="3">
    <source>
        <dbReference type="EMBL" id="UXE62735.1"/>
    </source>
</evidence>
<name>A0A977L1N0_9CYAN</name>
<reference evidence="3" key="1">
    <citation type="submission" date="2021-04" db="EMBL/GenBank/DDBJ databases">
        <title>Genome sequence of Woronichinia naegeliana from Washington state freshwater lake bloom.</title>
        <authorList>
            <person name="Dreher T.W."/>
        </authorList>
    </citation>
    <scope>NUCLEOTIDE SEQUENCE</scope>
    <source>
        <strain evidence="3">WA131</strain>
    </source>
</reference>
<dbReference type="SMART" id="SM00014">
    <property type="entry name" value="acidPPc"/>
    <property type="match status" value="1"/>
</dbReference>
<feature type="transmembrane region" description="Helical" evidence="1">
    <location>
        <begin position="167"/>
        <end position="185"/>
    </location>
</feature>
<dbReference type="KEGG" id="wna:KA717_08410"/>
<organism evidence="3">
    <name type="scientific">Woronichinia naegeliana WA131</name>
    <dbReference type="NCBI Taxonomy" id="2824559"/>
    <lineage>
        <taxon>Bacteria</taxon>
        <taxon>Bacillati</taxon>
        <taxon>Cyanobacteriota</taxon>
        <taxon>Cyanophyceae</taxon>
        <taxon>Synechococcales</taxon>
        <taxon>Coelosphaeriaceae</taxon>
        <taxon>Woronichinia</taxon>
    </lineage>
</organism>
<accession>A0A977L1N0</accession>
<keyword evidence="1" id="KW-0812">Transmembrane</keyword>
<dbReference type="SUPFAM" id="SSF48317">
    <property type="entry name" value="Acid phosphatase/Vanadium-dependent haloperoxidase"/>
    <property type="match status" value="1"/>
</dbReference>
<dbReference type="EMBL" id="CP073041">
    <property type="protein sequence ID" value="UXE62735.1"/>
    <property type="molecule type" value="Genomic_DNA"/>
</dbReference>
<feature type="transmembrane region" description="Helical" evidence="1">
    <location>
        <begin position="39"/>
        <end position="65"/>
    </location>
</feature>
<dbReference type="Pfam" id="PF01569">
    <property type="entry name" value="PAP2"/>
    <property type="match status" value="1"/>
</dbReference>
<dbReference type="PANTHER" id="PTHR14969">
    <property type="entry name" value="SPHINGOSINE-1-PHOSPHATE PHOSPHOHYDROLASE"/>
    <property type="match status" value="1"/>
</dbReference>
<feature type="transmembrane region" description="Helical" evidence="1">
    <location>
        <begin position="140"/>
        <end position="161"/>
    </location>
</feature>
<dbReference type="PANTHER" id="PTHR14969:SF13">
    <property type="entry name" value="AT30094P"/>
    <property type="match status" value="1"/>
</dbReference>
<feature type="domain" description="Phosphatidic acid phosphatase type 2/haloperoxidase" evidence="2">
    <location>
        <begin position="71"/>
        <end position="182"/>
    </location>
</feature>
<sequence length="190" mass="20857">MLVFVGLAIAVRQSPQGIWQEQTLLWAIHDTANPVLDQLAAIVTAMGIYGGTLPILVILGIILALAKQWRSLSFIAVTALGSVVLNYLTKTLIARPRPYLWDSGYHGPTNPAFPSGHALSSLMLGMILMLLTWGSRWQTLTVIVSLIFALTIAWTRLYLGVHYPSDILGGWCLAIAWSLAVYQLFSKPQI</sequence>
<dbReference type="InterPro" id="IPR000326">
    <property type="entry name" value="PAP2/HPO"/>
</dbReference>
<protein>
    <submittedName>
        <fullName evidence="3">Phosphatase PAP2 family protein</fullName>
    </submittedName>
</protein>
<keyword evidence="1" id="KW-1133">Transmembrane helix</keyword>
<dbReference type="CDD" id="cd03392">
    <property type="entry name" value="PAP2_like_2"/>
    <property type="match status" value="1"/>
</dbReference>
<proteinExistence type="predicted"/>
<keyword evidence="1" id="KW-0472">Membrane</keyword>
<feature type="transmembrane region" description="Helical" evidence="1">
    <location>
        <begin position="113"/>
        <end position="133"/>
    </location>
</feature>
<dbReference type="InterPro" id="IPR036938">
    <property type="entry name" value="PAP2/HPO_sf"/>
</dbReference>
<dbReference type="Proteomes" id="UP001065613">
    <property type="component" value="Chromosome"/>
</dbReference>
<feature type="transmembrane region" description="Helical" evidence="1">
    <location>
        <begin position="72"/>
        <end position="93"/>
    </location>
</feature>
<dbReference type="AlphaFoldDB" id="A0A977L1N0"/>